<sequence>MFPWLLSILPREICENQPPNVIFLADITQANLAHWNHKNHLDLLTTKQMSDNPKKVEKRLKEIFVCDDVLFEVFKFCGPFVLELNVALLSDRFDFLVDAHFNSMEWSLGQLLIRRAADGNVAEIAKCISYNIERRLSVPQEPLFDKVIGFEVLKISGPLSSTIILIFANSTDPVNFIIYLCARTSSAGIVPFELKNNLTGERLELRRFNGSDWLLVRCPIERTKQEMGRVAKGSD</sequence>
<dbReference type="WBParaSite" id="Gr19_v10_g11520.t1">
    <property type="protein sequence ID" value="Gr19_v10_g11520.t1"/>
    <property type="gene ID" value="Gr19_v10_g11520"/>
</dbReference>
<dbReference type="AlphaFoldDB" id="A0A914GVB2"/>
<reference evidence="2" key="1">
    <citation type="submission" date="2022-11" db="UniProtKB">
        <authorList>
            <consortium name="WormBaseParasite"/>
        </authorList>
    </citation>
    <scope>IDENTIFICATION</scope>
</reference>
<protein>
    <submittedName>
        <fullName evidence="2">Uncharacterized protein</fullName>
    </submittedName>
</protein>
<organism evidence="1 2">
    <name type="scientific">Globodera rostochiensis</name>
    <name type="common">Golden nematode worm</name>
    <name type="synonym">Heterodera rostochiensis</name>
    <dbReference type="NCBI Taxonomy" id="31243"/>
    <lineage>
        <taxon>Eukaryota</taxon>
        <taxon>Metazoa</taxon>
        <taxon>Ecdysozoa</taxon>
        <taxon>Nematoda</taxon>
        <taxon>Chromadorea</taxon>
        <taxon>Rhabditida</taxon>
        <taxon>Tylenchina</taxon>
        <taxon>Tylenchomorpha</taxon>
        <taxon>Tylenchoidea</taxon>
        <taxon>Heteroderidae</taxon>
        <taxon>Heteroderinae</taxon>
        <taxon>Globodera</taxon>
    </lineage>
</organism>
<proteinExistence type="predicted"/>
<name>A0A914GVB2_GLORO</name>
<evidence type="ECO:0000313" key="2">
    <source>
        <dbReference type="WBParaSite" id="Gr19_v10_g11520.t1"/>
    </source>
</evidence>
<evidence type="ECO:0000313" key="1">
    <source>
        <dbReference type="Proteomes" id="UP000887572"/>
    </source>
</evidence>
<keyword evidence="1" id="KW-1185">Reference proteome</keyword>
<accession>A0A914GVB2</accession>
<dbReference type="Proteomes" id="UP000887572">
    <property type="component" value="Unplaced"/>
</dbReference>